<dbReference type="GO" id="GO:0020037">
    <property type="term" value="F:heme binding"/>
    <property type="evidence" value="ECO:0007669"/>
    <property type="project" value="InterPro"/>
</dbReference>
<evidence type="ECO:0000313" key="2">
    <source>
        <dbReference type="Proteomes" id="UP000298327"/>
    </source>
</evidence>
<dbReference type="GO" id="GO:0004497">
    <property type="term" value="F:monooxygenase activity"/>
    <property type="evidence" value="ECO:0007669"/>
    <property type="project" value="InterPro"/>
</dbReference>
<dbReference type="AlphaFoldDB" id="A0A4Y9YSK1"/>
<dbReference type="GO" id="GO:0005506">
    <property type="term" value="F:iron ion binding"/>
    <property type="evidence" value="ECO:0007669"/>
    <property type="project" value="InterPro"/>
</dbReference>
<keyword evidence="2" id="KW-1185">Reference proteome</keyword>
<sequence length="222" mass="24692">MKASVSRSIDASLYPSKLDVVFKSFWKYIGPEILRLVRFLPAKTYLRFRKYTTARGRRDQCSPTGQLCGGSGQSTYANRTLRPNFYDPSGWTRYDVVHVDMVLLGTFKTQVLAEKIRGEIMAARGNVTARGDDDLSAVDLEGMPVLNAALKIVAGGLRACIGWRFSVLEQQALAAMLMENFEFSLPQEGTAKDVKRKPSLVMLPIIDDQPGSTLLLEVKPLQ</sequence>
<dbReference type="InterPro" id="IPR036396">
    <property type="entry name" value="Cyt_P450_sf"/>
</dbReference>
<organism evidence="1 2">
    <name type="scientific">Dentipellis fragilis</name>
    <dbReference type="NCBI Taxonomy" id="205917"/>
    <lineage>
        <taxon>Eukaryota</taxon>
        <taxon>Fungi</taxon>
        <taxon>Dikarya</taxon>
        <taxon>Basidiomycota</taxon>
        <taxon>Agaricomycotina</taxon>
        <taxon>Agaricomycetes</taxon>
        <taxon>Russulales</taxon>
        <taxon>Hericiaceae</taxon>
        <taxon>Dentipellis</taxon>
    </lineage>
</organism>
<protein>
    <submittedName>
        <fullName evidence="1">Uncharacterized protein</fullName>
    </submittedName>
</protein>
<dbReference type="OrthoDB" id="1470350at2759"/>
<dbReference type="SUPFAM" id="SSF48264">
    <property type="entry name" value="Cytochrome P450"/>
    <property type="match status" value="1"/>
</dbReference>
<dbReference type="Gene3D" id="1.10.630.10">
    <property type="entry name" value="Cytochrome P450"/>
    <property type="match status" value="1"/>
</dbReference>
<proteinExistence type="predicted"/>
<dbReference type="Proteomes" id="UP000298327">
    <property type="component" value="Unassembled WGS sequence"/>
</dbReference>
<accession>A0A4Y9YSK1</accession>
<evidence type="ECO:0000313" key="1">
    <source>
        <dbReference type="EMBL" id="TFY65365.1"/>
    </source>
</evidence>
<name>A0A4Y9YSK1_9AGAM</name>
<reference evidence="1 2" key="1">
    <citation type="submission" date="2019-02" db="EMBL/GenBank/DDBJ databases">
        <title>Genome sequencing of the rare red list fungi Dentipellis fragilis.</title>
        <authorList>
            <person name="Buettner E."/>
            <person name="Kellner H."/>
        </authorList>
    </citation>
    <scope>NUCLEOTIDE SEQUENCE [LARGE SCALE GENOMIC DNA]</scope>
    <source>
        <strain evidence="1 2">DSM 105465</strain>
    </source>
</reference>
<dbReference type="EMBL" id="SEOQ01000339">
    <property type="protein sequence ID" value="TFY65365.1"/>
    <property type="molecule type" value="Genomic_DNA"/>
</dbReference>
<dbReference type="GO" id="GO:0016705">
    <property type="term" value="F:oxidoreductase activity, acting on paired donors, with incorporation or reduction of molecular oxygen"/>
    <property type="evidence" value="ECO:0007669"/>
    <property type="project" value="InterPro"/>
</dbReference>
<dbReference type="STRING" id="205917.A0A4Y9YSK1"/>
<comment type="caution">
    <text evidence="1">The sequence shown here is derived from an EMBL/GenBank/DDBJ whole genome shotgun (WGS) entry which is preliminary data.</text>
</comment>
<gene>
    <name evidence="1" type="ORF">EVG20_g5624</name>
</gene>